<evidence type="ECO:0000313" key="3">
    <source>
        <dbReference type="Proteomes" id="UP001372338"/>
    </source>
</evidence>
<protein>
    <recommendedName>
        <fullName evidence="1">F-box associated beta-propeller type 1 domain-containing protein</fullName>
    </recommendedName>
</protein>
<organism evidence="2 3">
    <name type="scientific">Crotalaria pallida</name>
    <name type="common">Smooth rattlebox</name>
    <name type="synonym">Crotalaria striata</name>
    <dbReference type="NCBI Taxonomy" id="3830"/>
    <lineage>
        <taxon>Eukaryota</taxon>
        <taxon>Viridiplantae</taxon>
        <taxon>Streptophyta</taxon>
        <taxon>Embryophyta</taxon>
        <taxon>Tracheophyta</taxon>
        <taxon>Spermatophyta</taxon>
        <taxon>Magnoliopsida</taxon>
        <taxon>eudicotyledons</taxon>
        <taxon>Gunneridae</taxon>
        <taxon>Pentapetalae</taxon>
        <taxon>rosids</taxon>
        <taxon>fabids</taxon>
        <taxon>Fabales</taxon>
        <taxon>Fabaceae</taxon>
        <taxon>Papilionoideae</taxon>
        <taxon>50 kb inversion clade</taxon>
        <taxon>genistoids sensu lato</taxon>
        <taxon>core genistoids</taxon>
        <taxon>Crotalarieae</taxon>
        <taxon>Crotalaria</taxon>
    </lineage>
</organism>
<dbReference type="InterPro" id="IPR006527">
    <property type="entry name" value="F-box-assoc_dom_typ1"/>
</dbReference>
<dbReference type="InterPro" id="IPR036047">
    <property type="entry name" value="F-box-like_dom_sf"/>
</dbReference>
<sequence length="348" mass="39888">MEPVDMELFQLKKEEEYNNNNNNNHDDEKNKMKVSSAVVLLPQELIDDEILVRLPAKSLMRFKCVVRYWNALFTNATFITRHMQMQHRTERFMIFGDKAFKGSIINLTSSSFTRSDEVDDVVPFSLEENNVCYAYGSHKGFFCLHRLVHSPKLILWNPLTRELKHIDLPSHHIHDQIATPSIVHVGGIGSDPNDTYDLKIVLLISGDNNRHTRPSAALYTLSTNSWTFLYKNTVPVAKVIYLNSFDHGVYVNGDGSRFLGPSNKFFSSTQESQGLVMLYNSDGIPMFGQSNAIFSPNNELLLPLVLYNSDGQPVHHFEQQVTRRCDLICNNVFKYEESMAPFHFFSAR</sequence>
<comment type="caution">
    <text evidence="2">The sequence shown here is derived from an EMBL/GenBank/DDBJ whole genome shotgun (WGS) entry which is preliminary data.</text>
</comment>
<name>A0AAN9EJ03_CROPI</name>
<keyword evidence="3" id="KW-1185">Reference proteome</keyword>
<reference evidence="2 3" key="1">
    <citation type="submission" date="2024-01" db="EMBL/GenBank/DDBJ databases">
        <title>The genomes of 5 underutilized Papilionoideae crops provide insights into root nodulation and disease resistanc.</title>
        <authorList>
            <person name="Yuan L."/>
        </authorList>
    </citation>
    <scope>NUCLEOTIDE SEQUENCE [LARGE SCALE GENOMIC DNA]</scope>
    <source>
        <strain evidence="2">ZHUSHIDOU_FW_LH</strain>
        <tissue evidence="2">Leaf</tissue>
    </source>
</reference>
<dbReference type="CDD" id="cd22157">
    <property type="entry name" value="F-box_AtFBW1-like"/>
    <property type="match status" value="1"/>
</dbReference>
<gene>
    <name evidence="2" type="ORF">RIF29_23994</name>
</gene>
<dbReference type="AlphaFoldDB" id="A0AAN9EJ03"/>
<proteinExistence type="predicted"/>
<accession>A0AAN9EJ03</accession>
<evidence type="ECO:0000259" key="1">
    <source>
        <dbReference type="Pfam" id="PF07734"/>
    </source>
</evidence>
<dbReference type="EMBL" id="JAYWIO010000005">
    <property type="protein sequence ID" value="KAK7258419.1"/>
    <property type="molecule type" value="Genomic_DNA"/>
</dbReference>
<dbReference type="Proteomes" id="UP001372338">
    <property type="component" value="Unassembled WGS sequence"/>
</dbReference>
<feature type="domain" description="F-box associated beta-propeller type 1" evidence="1">
    <location>
        <begin position="142"/>
        <end position="253"/>
    </location>
</feature>
<dbReference type="PANTHER" id="PTHR31672">
    <property type="entry name" value="BNACNNG10540D PROTEIN"/>
    <property type="match status" value="1"/>
</dbReference>
<evidence type="ECO:0000313" key="2">
    <source>
        <dbReference type="EMBL" id="KAK7258419.1"/>
    </source>
</evidence>
<dbReference type="InterPro" id="IPR050796">
    <property type="entry name" value="SCF_F-box_component"/>
</dbReference>
<dbReference type="Pfam" id="PF07734">
    <property type="entry name" value="FBA_1"/>
    <property type="match status" value="1"/>
</dbReference>
<dbReference type="PANTHER" id="PTHR31672:SF13">
    <property type="entry name" value="F-BOX PROTEIN CPR30-LIKE"/>
    <property type="match status" value="1"/>
</dbReference>
<dbReference type="SUPFAM" id="SSF81383">
    <property type="entry name" value="F-box domain"/>
    <property type="match status" value="1"/>
</dbReference>